<dbReference type="AlphaFoldDB" id="A0A9P1H3D6"/>
<gene>
    <name evidence="2" type="ORF">PPNO1_LOCUS5591</name>
</gene>
<organism evidence="2 3">
    <name type="scientific">Parascedosporium putredinis</name>
    <dbReference type="NCBI Taxonomy" id="1442378"/>
    <lineage>
        <taxon>Eukaryota</taxon>
        <taxon>Fungi</taxon>
        <taxon>Dikarya</taxon>
        <taxon>Ascomycota</taxon>
        <taxon>Pezizomycotina</taxon>
        <taxon>Sordariomycetes</taxon>
        <taxon>Hypocreomycetidae</taxon>
        <taxon>Microascales</taxon>
        <taxon>Microascaceae</taxon>
        <taxon>Parascedosporium</taxon>
    </lineage>
</organism>
<evidence type="ECO:0008006" key="4">
    <source>
        <dbReference type="Google" id="ProtNLM"/>
    </source>
</evidence>
<protein>
    <recommendedName>
        <fullName evidence="4">S-adenosyl-L-methionine-dependent methyltransferase</fullName>
    </recommendedName>
</protein>
<keyword evidence="3" id="KW-1185">Reference proteome</keyword>
<dbReference type="EMBL" id="CALLCH030000013">
    <property type="protein sequence ID" value="CAI4215917.1"/>
    <property type="molecule type" value="Genomic_DNA"/>
</dbReference>
<evidence type="ECO:0000313" key="3">
    <source>
        <dbReference type="Proteomes" id="UP000838763"/>
    </source>
</evidence>
<evidence type="ECO:0000256" key="1">
    <source>
        <dbReference type="SAM" id="MobiDB-lite"/>
    </source>
</evidence>
<dbReference type="SUPFAM" id="SSF53335">
    <property type="entry name" value="S-adenosyl-L-methionine-dependent methyltransferases"/>
    <property type="match status" value="1"/>
</dbReference>
<dbReference type="Proteomes" id="UP000838763">
    <property type="component" value="Unassembled WGS sequence"/>
</dbReference>
<dbReference type="CDD" id="cd02440">
    <property type="entry name" value="AdoMet_MTases"/>
    <property type="match status" value="1"/>
</dbReference>
<dbReference type="Gene3D" id="3.40.50.150">
    <property type="entry name" value="Vaccinia Virus protein VP39"/>
    <property type="match status" value="1"/>
</dbReference>
<proteinExistence type="predicted"/>
<dbReference type="InterPro" id="IPR029063">
    <property type="entry name" value="SAM-dependent_MTases_sf"/>
</dbReference>
<accession>A0A9P1H3D6</accession>
<sequence>MTGPPNDPAVIHADDHVPDNDADSTYSAATITSDSTSLSSSILRHRMENGRQYHAYKEGKYVLPNDEDESLRLELQHHMYTLTYNGELFVCPAIKDKPAPRVLDCGTGTGIWAMDYADENPEATVIGIDLSPTQPAFVPRM</sequence>
<comment type="caution">
    <text evidence="2">The sequence shown here is derived from an EMBL/GenBank/DDBJ whole genome shotgun (WGS) entry which is preliminary data.</text>
</comment>
<feature type="region of interest" description="Disordered" evidence="1">
    <location>
        <begin position="1"/>
        <end position="26"/>
    </location>
</feature>
<dbReference type="OrthoDB" id="2013972at2759"/>
<evidence type="ECO:0000313" key="2">
    <source>
        <dbReference type="EMBL" id="CAI4215917.1"/>
    </source>
</evidence>
<reference evidence="2" key="1">
    <citation type="submission" date="2022-11" db="EMBL/GenBank/DDBJ databases">
        <authorList>
            <person name="Scott C."/>
            <person name="Bruce N."/>
        </authorList>
    </citation>
    <scope>NUCLEOTIDE SEQUENCE</scope>
</reference>
<name>A0A9P1H3D6_9PEZI</name>